<feature type="transmembrane region" description="Helical" evidence="2">
    <location>
        <begin position="22"/>
        <end position="47"/>
    </location>
</feature>
<organism evidence="3 4">
    <name type="scientific">[Clostridium] fimetarium</name>
    <dbReference type="NCBI Taxonomy" id="99656"/>
    <lineage>
        <taxon>Bacteria</taxon>
        <taxon>Bacillati</taxon>
        <taxon>Bacillota</taxon>
        <taxon>Clostridia</taxon>
        <taxon>Lachnospirales</taxon>
        <taxon>Lachnospiraceae</taxon>
    </lineage>
</organism>
<keyword evidence="2" id="KW-0472">Membrane</keyword>
<dbReference type="OrthoDB" id="9814991at2"/>
<keyword evidence="2" id="KW-0812">Transmembrane</keyword>
<keyword evidence="2" id="KW-1133">Transmembrane helix</keyword>
<evidence type="ECO:0000256" key="1">
    <source>
        <dbReference type="SAM" id="MobiDB-lite"/>
    </source>
</evidence>
<gene>
    <name evidence="3" type="ORF">SAMN05421659_103258</name>
</gene>
<proteinExistence type="predicted"/>
<feature type="transmembrane region" description="Helical" evidence="2">
    <location>
        <begin position="109"/>
        <end position="132"/>
    </location>
</feature>
<feature type="transmembrane region" description="Helical" evidence="2">
    <location>
        <begin position="77"/>
        <end position="97"/>
    </location>
</feature>
<dbReference type="STRING" id="99656.SAMN05421659_103258"/>
<sequence length="227" mass="26470">MGELFNLENGFFRGISKLVDCIFVSLFWIIGCIPIVTIGASTTALYYTVHKVIHQEHGYIFHEFKHAFISNFKKSTIIWLILLCVGAFLGSDAYLTYQLKQQGDKVGNVFYLILLLLLLELIVFIFVFPYIARFEDNTKRIFKNAFFLSFGNPIKMIFMLITFAISVYMVYVLPMLIVIAPTLYMLGIEQQMEKIYKKFLPPDEEDEAEMKPVNGKHYRRERKRKGN</sequence>
<keyword evidence="4" id="KW-1185">Reference proteome</keyword>
<dbReference type="Proteomes" id="UP000199701">
    <property type="component" value="Unassembled WGS sequence"/>
</dbReference>
<reference evidence="3 4" key="1">
    <citation type="submission" date="2016-10" db="EMBL/GenBank/DDBJ databases">
        <authorList>
            <person name="de Groot N.N."/>
        </authorList>
    </citation>
    <scope>NUCLEOTIDE SEQUENCE [LARGE SCALE GENOMIC DNA]</scope>
    <source>
        <strain evidence="3 4">DSM 9179</strain>
    </source>
</reference>
<evidence type="ECO:0000313" key="3">
    <source>
        <dbReference type="EMBL" id="SEW03085.1"/>
    </source>
</evidence>
<name>A0A1I0NPF4_9FIRM</name>
<feature type="region of interest" description="Disordered" evidence="1">
    <location>
        <begin position="206"/>
        <end position="227"/>
    </location>
</feature>
<dbReference type="AlphaFoldDB" id="A0A1I0NPF4"/>
<evidence type="ECO:0000256" key="2">
    <source>
        <dbReference type="SAM" id="Phobius"/>
    </source>
</evidence>
<dbReference type="Pfam" id="PF04854">
    <property type="entry name" value="DUF624"/>
    <property type="match status" value="1"/>
</dbReference>
<dbReference type="EMBL" id="FOJI01000003">
    <property type="protein sequence ID" value="SEW03085.1"/>
    <property type="molecule type" value="Genomic_DNA"/>
</dbReference>
<dbReference type="RefSeq" id="WP_092451463.1">
    <property type="nucleotide sequence ID" value="NZ_FOJI01000003.1"/>
</dbReference>
<feature type="transmembrane region" description="Helical" evidence="2">
    <location>
        <begin position="171"/>
        <end position="188"/>
    </location>
</feature>
<protein>
    <submittedName>
        <fullName evidence="3">Uncharacterized membrane protein YesL</fullName>
    </submittedName>
</protein>
<dbReference type="InterPro" id="IPR006938">
    <property type="entry name" value="DUF624"/>
</dbReference>
<accession>A0A1I0NPF4</accession>
<feature type="compositionally biased region" description="Basic residues" evidence="1">
    <location>
        <begin position="214"/>
        <end position="227"/>
    </location>
</feature>
<evidence type="ECO:0000313" key="4">
    <source>
        <dbReference type="Proteomes" id="UP000199701"/>
    </source>
</evidence>